<sequence>MTTTTKKLDWAYAQSVLDVFHQYAWGYDSNDLESMGAAFAEDGVTGGVVTNSTSSWGPWKGRSEIVAGLQAIHDSQNDQRRHQITTPMFLSLSSEEAVLKAYLSCFATPPGGQPALVTTGEYLAQLSCKNSRWQIDRLDVVLDGDF</sequence>
<comment type="caution">
    <text evidence="2">The sequence shown here is derived from an EMBL/GenBank/DDBJ whole genome shotgun (WGS) entry which is preliminary data.</text>
</comment>
<dbReference type="CDD" id="cd00531">
    <property type="entry name" value="NTF2_like"/>
    <property type="match status" value="1"/>
</dbReference>
<gene>
    <name evidence="2" type="ORF">HX882_07470</name>
</gene>
<dbReference type="RefSeq" id="WP_177100967.1">
    <property type="nucleotide sequence ID" value="NZ_JACAOS010000021.1"/>
</dbReference>
<organism evidence="2 3">
    <name type="scientific">Pseudomonas gingeri</name>
    <dbReference type="NCBI Taxonomy" id="117681"/>
    <lineage>
        <taxon>Bacteria</taxon>
        <taxon>Pseudomonadati</taxon>
        <taxon>Pseudomonadota</taxon>
        <taxon>Gammaproteobacteria</taxon>
        <taxon>Pseudomonadales</taxon>
        <taxon>Pseudomonadaceae</taxon>
        <taxon>Pseudomonas</taxon>
    </lineage>
</organism>
<dbReference type="AlphaFoldDB" id="A0A7Y7X9V2"/>
<dbReference type="Pfam" id="PF13577">
    <property type="entry name" value="SnoaL_4"/>
    <property type="match status" value="1"/>
</dbReference>
<evidence type="ECO:0000313" key="2">
    <source>
        <dbReference type="EMBL" id="NWB95725.1"/>
    </source>
</evidence>
<dbReference type="InterPro" id="IPR037401">
    <property type="entry name" value="SnoaL-like"/>
</dbReference>
<dbReference type="Proteomes" id="UP000539985">
    <property type="component" value="Unassembled WGS sequence"/>
</dbReference>
<evidence type="ECO:0000313" key="3">
    <source>
        <dbReference type="Proteomes" id="UP000539985"/>
    </source>
</evidence>
<feature type="domain" description="SnoaL-like" evidence="1">
    <location>
        <begin position="15"/>
        <end position="138"/>
    </location>
</feature>
<dbReference type="InterPro" id="IPR032710">
    <property type="entry name" value="NTF2-like_dom_sf"/>
</dbReference>
<accession>A0A7Y7X9V2</accession>
<dbReference type="EMBL" id="JACAQB010000004">
    <property type="protein sequence ID" value="NWB95725.1"/>
    <property type="molecule type" value="Genomic_DNA"/>
</dbReference>
<name>A0A7Y7X9V2_9PSED</name>
<dbReference type="SUPFAM" id="SSF54427">
    <property type="entry name" value="NTF2-like"/>
    <property type="match status" value="1"/>
</dbReference>
<evidence type="ECO:0000259" key="1">
    <source>
        <dbReference type="Pfam" id="PF13577"/>
    </source>
</evidence>
<reference evidence="2 3" key="1">
    <citation type="submission" date="2020-04" db="EMBL/GenBank/DDBJ databases">
        <title>Molecular characterization of pseudomonads from Agaricus bisporus reveal novel blotch 2 pathogens in Western Europe.</title>
        <authorList>
            <person name="Taparia T."/>
            <person name="Krijger M."/>
            <person name="Haynes E."/>
            <person name="Elpinstone J.G."/>
            <person name="Noble R."/>
            <person name="Van Der Wolf J."/>
        </authorList>
    </citation>
    <scope>NUCLEOTIDE SEQUENCE [LARGE SCALE GENOMIC DNA]</scope>
    <source>
        <strain evidence="2 3">H7001</strain>
    </source>
</reference>
<dbReference type="Gene3D" id="3.10.450.50">
    <property type="match status" value="1"/>
</dbReference>
<protein>
    <submittedName>
        <fullName evidence="2">Nuclear transport factor 2 family protein</fullName>
    </submittedName>
</protein>
<proteinExistence type="predicted"/>